<evidence type="ECO:0000256" key="4">
    <source>
        <dbReference type="SAM" id="MobiDB-lite"/>
    </source>
</evidence>
<reference evidence="6 7" key="1">
    <citation type="submission" date="2020-03" db="EMBL/GenBank/DDBJ databases">
        <title>A novel species.</title>
        <authorList>
            <person name="Gao J."/>
        </authorList>
    </citation>
    <scope>NUCLEOTIDE SEQUENCE [LARGE SCALE GENOMIC DNA]</scope>
    <source>
        <strain evidence="6 7">QMT-12</strain>
    </source>
</reference>
<name>A0A6G9GT73_9ACTN</name>
<proteinExistence type="predicted"/>
<keyword evidence="2" id="KW-0238">DNA-binding</keyword>
<evidence type="ECO:0000313" key="6">
    <source>
        <dbReference type="EMBL" id="QIQ01276.1"/>
    </source>
</evidence>
<sequence>MRSDSSIRTHPRRKGVADLAGRSPPRPSRGGHPCGVGTPLARGLFRLRTVRYGAQVKREDEPTNLGAPRVCSIADALQVVGERWSLLVVRELGSGVRRFKDIQVNTGVPRETLAVRLRKLEGEGIIERRRYCEHPPRDEYWLTDAGLSLFPVLDALRSWGERHVTGARGADRAAGTVGG</sequence>
<keyword evidence="7" id="KW-1185">Reference proteome</keyword>
<dbReference type="InterPro" id="IPR036390">
    <property type="entry name" value="WH_DNA-bd_sf"/>
</dbReference>
<protein>
    <submittedName>
        <fullName evidence="6">Helix-turn-helix transcriptional regulator</fullName>
    </submittedName>
</protein>
<gene>
    <name evidence="6" type="ORF">HA039_02260</name>
</gene>
<organism evidence="6 7">
    <name type="scientific">Streptomyces liangshanensis</name>
    <dbReference type="NCBI Taxonomy" id="2717324"/>
    <lineage>
        <taxon>Bacteria</taxon>
        <taxon>Bacillati</taxon>
        <taxon>Actinomycetota</taxon>
        <taxon>Actinomycetes</taxon>
        <taxon>Kitasatosporales</taxon>
        <taxon>Streptomycetaceae</taxon>
        <taxon>Streptomyces</taxon>
    </lineage>
</organism>
<keyword evidence="3" id="KW-0804">Transcription</keyword>
<evidence type="ECO:0000256" key="2">
    <source>
        <dbReference type="ARBA" id="ARBA00023125"/>
    </source>
</evidence>
<dbReference type="EMBL" id="CP050177">
    <property type="protein sequence ID" value="QIQ01276.1"/>
    <property type="molecule type" value="Genomic_DNA"/>
</dbReference>
<dbReference type="InterPro" id="IPR036388">
    <property type="entry name" value="WH-like_DNA-bd_sf"/>
</dbReference>
<evidence type="ECO:0000256" key="3">
    <source>
        <dbReference type="ARBA" id="ARBA00023163"/>
    </source>
</evidence>
<dbReference type="SUPFAM" id="SSF46785">
    <property type="entry name" value="Winged helix' DNA-binding domain"/>
    <property type="match status" value="1"/>
</dbReference>
<keyword evidence="1" id="KW-0805">Transcription regulation</keyword>
<dbReference type="Proteomes" id="UP000501179">
    <property type="component" value="Chromosome"/>
</dbReference>
<dbReference type="KEGG" id="slia:HA039_02260"/>
<evidence type="ECO:0000313" key="7">
    <source>
        <dbReference type="Proteomes" id="UP000501179"/>
    </source>
</evidence>
<dbReference type="Gene3D" id="1.10.10.10">
    <property type="entry name" value="Winged helix-like DNA-binding domain superfamily/Winged helix DNA-binding domain"/>
    <property type="match status" value="1"/>
</dbReference>
<dbReference type="AlphaFoldDB" id="A0A6G9GT73"/>
<feature type="domain" description="HTH hxlR-type" evidence="5">
    <location>
        <begin position="71"/>
        <end position="168"/>
    </location>
</feature>
<dbReference type="PANTHER" id="PTHR33204:SF18">
    <property type="entry name" value="TRANSCRIPTIONAL REGULATORY PROTEIN"/>
    <property type="match status" value="1"/>
</dbReference>
<dbReference type="Pfam" id="PF01638">
    <property type="entry name" value="HxlR"/>
    <property type="match status" value="1"/>
</dbReference>
<dbReference type="PROSITE" id="PS51118">
    <property type="entry name" value="HTH_HXLR"/>
    <property type="match status" value="1"/>
</dbReference>
<dbReference type="InterPro" id="IPR002577">
    <property type="entry name" value="HTH_HxlR"/>
</dbReference>
<accession>A0A6G9GT73</accession>
<evidence type="ECO:0000256" key="1">
    <source>
        <dbReference type="ARBA" id="ARBA00023015"/>
    </source>
</evidence>
<evidence type="ECO:0000259" key="5">
    <source>
        <dbReference type="PROSITE" id="PS51118"/>
    </source>
</evidence>
<dbReference type="PANTHER" id="PTHR33204">
    <property type="entry name" value="TRANSCRIPTIONAL REGULATOR, MARR FAMILY"/>
    <property type="match status" value="1"/>
</dbReference>
<feature type="region of interest" description="Disordered" evidence="4">
    <location>
        <begin position="1"/>
        <end position="37"/>
    </location>
</feature>
<dbReference type="GO" id="GO:0003677">
    <property type="term" value="F:DNA binding"/>
    <property type="evidence" value="ECO:0007669"/>
    <property type="project" value="UniProtKB-KW"/>
</dbReference>